<accession>A0A2P5AB84</accession>
<protein>
    <submittedName>
        <fullName evidence="1">Uncharacterized protein</fullName>
    </submittedName>
</protein>
<name>A0A2P5AB84_PARAD</name>
<keyword evidence="2" id="KW-1185">Reference proteome</keyword>
<evidence type="ECO:0000313" key="2">
    <source>
        <dbReference type="Proteomes" id="UP000237105"/>
    </source>
</evidence>
<organism evidence="1 2">
    <name type="scientific">Parasponia andersonii</name>
    <name type="common">Sponia andersonii</name>
    <dbReference type="NCBI Taxonomy" id="3476"/>
    <lineage>
        <taxon>Eukaryota</taxon>
        <taxon>Viridiplantae</taxon>
        <taxon>Streptophyta</taxon>
        <taxon>Embryophyta</taxon>
        <taxon>Tracheophyta</taxon>
        <taxon>Spermatophyta</taxon>
        <taxon>Magnoliopsida</taxon>
        <taxon>eudicotyledons</taxon>
        <taxon>Gunneridae</taxon>
        <taxon>Pentapetalae</taxon>
        <taxon>rosids</taxon>
        <taxon>fabids</taxon>
        <taxon>Rosales</taxon>
        <taxon>Cannabaceae</taxon>
        <taxon>Parasponia</taxon>
    </lineage>
</organism>
<evidence type="ECO:0000313" key="1">
    <source>
        <dbReference type="EMBL" id="PON33764.1"/>
    </source>
</evidence>
<gene>
    <name evidence="1" type="ORF">PanWU01x14_350020</name>
</gene>
<dbReference type="Proteomes" id="UP000237105">
    <property type="component" value="Unassembled WGS sequence"/>
</dbReference>
<dbReference type="EMBL" id="JXTB01000706">
    <property type="protein sequence ID" value="PON33764.1"/>
    <property type="molecule type" value="Genomic_DNA"/>
</dbReference>
<proteinExistence type="predicted"/>
<reference evidence="2" key="1">
    <citation type="submission" date="2016-06" db="EMBL/GenBank/DDBJ databases">
        <title>Parallel loss of symbiosis genes in relatives of nitrogen-fixing non-legume Parasponia.</title>
        <authorList>
            <person name="Van Velzen R."/>
            <person name="Holmer R."/>
            <person name="Bu F."/>
            <person name="Rutten L."/>
            <person name="Van Zeijl A."/>
            <person name="Liu W."/>
            <person name="Santuari L."/>
            <person name="Cao Q."/>
            <person name="Sharma T."/>
            <person name="Shen D."/>
            <person name="Roswanjaya Y."/>
            <person name="Wardhani T."/>
            <person name="Kalhor M.S."/>
            <person name="Jansen J."/>
            <person name="Van den Hoogen J."/>
            <person name="Gungor B."/>
            <person name="Hartog M."/>
            <person name="Hontelez J."/>
            <person name="Verver J."/>
            <person name="Yang W.-C."/>
            <person name="Schijlen E."/>
            <person name="Repin R."/>
            <person name="Schilthuizen M."/>
            <person name="Schranz E."/>
            <person name="Heidstra R."/>
            <person name="Miyata K."/>
            <person name="Fedorova E."/>
            <person name="Kohlen W."/>
            <person name="Bisseling T."/>
            <person name="Smit S."/>
            <person name="Geurts R."/>
        </authorList>
    </citation>
    <scope>NUCLEOTIDE SEQUENCE [LARGE SCALE GENOMIC DNA]</scope>
    <source>
        <strain evidence="2">cv. WU1-14</strain>
    </source>
</reference>
<dbReference type="AlphaFoldDB" id="A0A2P5AB84"/>
<sequence length="63" mass="6857">MALGLTSSTTSAPSPMSVALPLGHTYHTDTTNILPENPTMVTKTMMGFGFLWKKLIYILEGEI</sequence>
<comment type="caution">
    <text evidence="1">The sequence shown here is derived from an EMBL/GenBank/DDBJ whole genome shotgun (WGS) entry which is preliminary data.</text>
</comment>